<organism evidence="1 2">
    <name type="scientific">Pistricoccus aurantiacus</name>
    <dbReference type="NCBI Taxonomy" id="1883414"/>
    <lineage>
        <taxon>Bacteria</taxon>
        <taxon>Pseudomonadati</taxon>
        <taxon>Pseudomonadota</taxon>
        <taxon>Gammaproteobacteria</taxon>
        <taxon>Oceanospirillales</taxon>
        <taxon>Halomonadaceae</taxon>
        <taxon>Pistricoccus</taxon>
    </lineage>
</organism>
<dbReference type="OrthoDB" id="9795405at2"/>
<dbReference type="PANTHER" id="PTHR42830:SF2">
    <property type="entry name" value="OSMC_OHR FAMILY PROTEIN"/>
    <property type="match status" value="1"/>
</dbReference>
<dbReference type="InterPro" id="IPR036102">
    <property type="entry name" value="OsmC/Ohrsf"/>
</dbReference>
<dbReference type="Proteomes" id="UP000321272">
    <property type="component" value="Chromosome"/>
</dbReference>
<evidence type="ECO:0000313" key="1">
    <source>
        <dbReference type="EMBL" id="QEA40557.1"/>
    </source>
</evidence>
<protein>
    <submittedName>
        <fullName evidence="1">OsmC family protein</fullName>
    </submittedName>
</protein>
<evidence type="ECO:0000313" key="2">
    <source>
        <dbReference type="Proteomes" id="UP000321272"/>
    </source>
</evidence>
<name>A0A5B8SWM2_9GAMM</name>
<dbReference type="InterPro" id="IPR003718">
    <property type="entry name" value="OsmC/Ohr_fam"/>
</dbReference>
<gene>
    <name evidence="1" type="ORF">FGL86_16715</name>
</gene>
<dbReference type="KEGG" id="paur:FGL86_16715"/>
<dbReference type="PANTHER" id="PTHR42830">
    <property type="entry name" value="OSMOTICALLY INDUCIBLE FAMILY PROTEIN"/>
    <property type="match status" value="1"/>
</dbReference>
<dbReference type="RefSeq" id="WP_147185824.1">
    <property type="nucleotide sequence ID" value="NZ_CP042382.1"/>
</dbReference>
<proteinExistence type="predicted"/>
<dbReference type="InterPro" id="IPR052707">
    <property type="entry name" value="OsmC_Ohr_Peroxiredoxin"/>
</dbReference>
<dbReference type="SUPFAM" id="SSF82784">
    <property type="entry name" value="OsmC-like"/>
    <property type="match status" value="1"/>
</dbReference>
<dbReference type="AlphaFoldDB" id="A0A5B8SWM2"/>
<dbReference type="Pfam" id="PF02566">
    <property type="entry name" value="OsmC"/>
    <property type="match status" value="1"/>
</dbReference>
<reference evidence="1 2" key="1">
    <citation type="submission" date="2019-06" db="EMBL/GenBank/DDBJ databases">
        <title>Genome analyses of bacteria isolated from kimchi.</title>
        <authorList>
            <person name="Lee S."/>
            <person name="Ahn S."/>
            <person name="Roh S."/>
        </authorList>
    </citation>
    <scope>NUCLEOTIDE SEQUENCE [LARGE SCALE GENOMIC DNA]</scope>
    <source>
        <strain evidence="1 2">CBA4606</strain>
    </source>
</reference>
<keyword evidence="2" id="KW-1185">Reference proteome</keyword>
<dbReference type="Gene3D" id="3.30.300.20">
    <property type="match status" value="1"/>
</dbReference>
<accession>A0A5B8SWM2</accession>
<dbReference type="InterPro" id="IPR015946">
    <property type="entry name" value="KH_dom-like_a/b"/>
</dbReference>
<dbReference type="EMBL" id="CP042382">
    <property type="protein sequence ID" value="QEA40557.1"/>
    <property type="molecule type" value="Genomic_DNA"/>
</dbReference>
<sequence length="145" mass="16088">MQDYPHRYQVSAAGRPEGSVSVSGAELPMLETNPPPEFNGPPGYWSPETLLVASVANCFILTFRAVARASKLEWKSLSCDVEGILDKDGKVTRFTRFIIKPGLTLTSDDDRDKAERCLEKAERNCLITSSLISEKELITNIEIVQ</sequence>